<accession>A0A290WSL0</accession>
<evidence type="ECO:0000313" key="1">
    <source>
        <dbReference type="EMBL" id="ATD59872.1"/>
    </source>
</evidence>
<dbReference type="InterPro" id="IPR010982">
    <property type="entry name" value="Lambda_DNA-bd_dom_sf"/>
</dbReference>
<name>A0A290WSL0_9BURK</name>
<dbReference type="EMBL" id="CP023422">
    <property type="protein sequence ID" value="ATD59872.1"/>
    <property type="molecule type" value="Genomic_DNA"/>
</dbReference>
<evidence type="ECO:0000313" key="2">
    <source>
        <dbReference type="Proteomes" id="UP000218437"/>
    </source>
</evidence>
<dbReference type="RefSeq" id="WP_096234026.1">
    <property type="nucleotide sequence ID" value="NZ_CP023422.1"/>
</dbReference>
<keyword evidence="2" id="KW-1185">Reference proteome</keyword>
<dbReference type="AlphaFoldDB" id="A0A290WSL0"/>
<dbReference type="GO" id="GO:0003677">
    <property type="term" value="F:DNA binding"/>
    <property type="evidence" value="ECO:0007669"/>
    <property type="project" value="InterPro"/>
</dbReference>
<dbReference type="Gene3D" id="1.10.260.40">
    <property type="entry name" value="lambda repressor-like DNA-binding domains"/>
    <property type="match status" value="1"/>
</dbReference>
<dbReference type="KEGG" id="jsv:CNX70_06480"/>
<protein>
    <submittedName>
        <fullName evidence="1">Fis family transcriptional regulator</fullName>
    </submittedName>
</protein>
<sequence>MNATSPHLGSSLDDFLKEEGIFEKTQTQAIKEVIAWQLTQAMQEQAMSKTRMAALLQTSRSQLDRLLDPTSDVTLSTLERAAALVGRKLSITLV</sequence>
<organism evidence="1 2">
    <name type="scientific">Janthinobacterium svalbardensis</name>
    <dbReference type="NCBI Taxonomy" id="368607"/>
    <lineage>
        <taxon>Bacteria</taxon>
        <taxon>Pseudomonadati</taxon>
        <taxon>Pseudomonadota</taxon>
        <taxon>Betaproteobacteria</taxon>
        <taxon>Burkholderiales</taxon>
        <taxon>Oxalobacteraceae</taxon>
        <taxon>Janthinobacterium</taxon>
    </lineage>
</organism>
<proteinExistence type="predicted"/>
<gene>
    <name evidence="1" type="ORF">CNX70_06480</name>
</gene>
<dbReference type="Proteomes" id="UP000218437">
    <property type="component" value="Chromosome"/>
</dbReference>
<reference evidence="1 2" key="1">
    <citation type="submission" date="2017-09" db="EMBL/GenBank/DDBJ databases">
        <title>Complete genome sequence of Janthinobacterium svalbardensis PAMC 27463.</title>
        <authorList>
            <person name="Cho Y.-J."/>
            <person name="Cho A."/>
            <person name="Kim O.-S."/>
            <person name="Lee J.-I."/>
        </authorList>
    </citation>
    <scope>NUCLEOTIDE SEQUENCE [LARGE SCALE GENOMIC DNA]</scope>
    <source>
        <strain evidence="1 2">PAMC 27463</strain>
    </source>
</reference>
<dbReference type="SUPFAM" id="SSF47413">
    <property type="entry name" value="lambda repressor-like DNA-binding domains"/>
    <property type="match status" value="1"/>
</dbReference>